<comment type="caution">
    <text evidence="2">The sequence shown here is derived from an EMBL/GenBank/DDBJ whole genome shotgun (WGS) entry which is preliminary data.</text>
</comment>
<evidence type="ECO:0000256" key="1">
    <source>
        <dbReference type="SAM" id="MobiDB-lite"/>
    </source>
</evidence>
<reference evidence="2" key="1">
    <citation type="submission" date="2023-04" db="EMBL/GenBank/DDBJ databases">
        <title>Colletotrichum limetticola genome sequence.</title>
        <authorList>
            <person name="Baroncelli R."/>
        </authorList>
    </citation>
    <scope>NUCLEOTIDE SEQUENCE</scope>
    <source>
        <strain evidence="2">KLA-Anderson</strain>
    </source>
</reference>
<dbReference type="Proteomes" id="UP001169217">
    <property type="component" value="Unassembled WGS sequence"/>
</dbReference>
<evidence type="ECO:0000313" key="3">
    <source>
        <dbReference type="Proteomes" id="UP001169217"/>
    </source>
</evidence>
<proteinExistence type="predicted"/>
<name>A0ABQ9PA50_9PEZI</name>
<keyword evidence="3" id="KW-1185">Reference proteome</keyword>
<gene>
    <name evidence="2" type="ORF">CLIM01_13692</name>
</gene>
<protein>
    <submittedName>
        <fullName evidence="2">Uncharacterized protein</fullName>
    </submittedName>
</protein>
<accession>A0ABQ9PA50</accession>
<evidence type="ECO:0000313" key="2">
    <source>
        <dbReference type="EMBL" id="KAK0368957.1"/>
    </source>
</evidence>
<feature type="region of interest" description="Disordered" evidence="1">
    <location>
        <begin position="79"/>
        <end position="114"/>
    </location>
</feature>
<dbReference type="EMBL" id="JARUPT010000734">
    <property type="protein sequence ID" value="KAK0368957.1"/>
    <property type="molecule type" value="Genomic_DNA"/>
</dbReference>
<sequence>MVRKTSFRASYCLASSARAVKTDPVADPVGADAVEVAGPSAEEGASLVASSWLPVRLGRVGSALVSRRRLALVVGFGSGDVPEPSSGSAVSADISPVPGGGCEAIADAGSGKER</sequence>
<organism evidence="2 3">
    <name type="scientific">Colletotrichum limetticola</name>
    <dbReference type="NCBI Taxonomy" id="1209924"/>
    <lineage>
        <taxon>Eukaryota</taxon>
        <taxon>Fungi</taxon>
        <taxon>Dikarya</taxon>
        <taxon>Ascomycota</taxon>
        <taxon>Pezizomycotina</taxon>
        <taxon>Sordariomycetes</taxon>
        <taxon>Hypocreomycetidae</taxon>
        <taxon>Glomerellales</taxon>
        <taxon>Glomerellaceae</taxon>
        <taxon>Colletotrichum</taxon>
        <taxon>Colletotrichum acutatum species complex</taxon>
    </lineage>
</organism>